<sequence>MSRGELNISRWLEAHSDRSAGLNTFARNAILADVCGDGDFRLVLTDVRLEADKRSRLKVYKGTLLTSDQVLPDIPSSLISFYSDELEPRVPSIAVACGSDLLIYKNNKPFYKFCVPPSPITPLEEETWKRFGEPNCDFAQVMTDLKSVRFNQLSARSQELLTLPPEQVPEYITRFTGLTPLKTSPIVSMTTLNRFSEDKSAIACPVLGTESGIIYILDSQTFTILHQADVCNVRTTPAIIKTAGMFDVEYRIVIACRENSICVLRRGWLEGKSLIQMTEDIVDMVLVPGDNFIVVATASKFLHCYTKRGQRVWSAPVFSPVTCLCLVPLKHLSTHLIAVGLKGGSVHLYHGRQPVDYTNSPDSPSALVFGQLGQEEHVMVVITMAGTINFKILKRTADFNLSNQDKLAAPTLQTKPLPLPKRSKLFIEQSMRERQNPIEMHQSFQEDLVRLRLTAARALVHSLTDQSGAGNAQEEIKLSAQVLGLGPKFTLILTLENMNAEKPIYNFLVVFHAKPSVYKLSTYVVFVPLIPPSLSYKMETKVTEVLTNEGVPQPPQAIRVFVMRKEQANPVLAASINMPPTDMTGLLL</sequence>
<dbReference type="GO" id="GO:0005930">
    <property type="term" value="C:axoneme"/>
    <property type="evidence" value="ECO:0000318"/>
    <property type="project" value="GO_Central"/>
</dbReference>
<dbReference type="AlphaFoldDB" id="D6WZ82"/>
<dbReference type="PANTHER" id="PTHR20870">
    <property type="entry name" value="BARDET-BIEDL SYNDROME 1 PROTEIN"/>
    <property type="match status" value="1"/>
</dbReference>
<organism evidence="3 4">
    <name type="scientific">Tribolium castaneum</name>
    <name type="common">Red flour beetle</name>
    <dbReference type="NCBI Taxonomy" id="7070"/>
    <lineage>
        <taxon>Eukaryota</taxon>
        <taxon>Metazoa</taxon>
        <taxon>Ecdysozoa</taxon>
        <taxon>Arthropoda</taxon>
        <taxon>Hexapoda</taxon>
        <taxon>Insecta</taxon>
        <taxon>Pterygota</taxon>
        <taxon>Neoptera</taxon>
        <taxon>Endopterygota</taxon>
        <taxon>Coleoptera</taxon>
        <taxon>Polyphaga</taxon>
        <taxon>Cucujiformia</taxon>
        <taxon>Tenebrionidae</taxon>
        <taxon>Tenebrionidae incertae sedis</taxon>
        <taxon>Tribolium</taxon>
    </lineage>
</organism>
<dbReference type="GO" id="GO:0005113">
    <property type="term" value="F:patched binding"/>
    <property type="evidence" value="ECO:0000318"/>
    <property type="project" value="GO_Central"/>
</dbReference>
<feature type="domain" description="Bardet-Biedl syndrome 1 N-terminal" evidence="1">
    <location>
        <begin position="11"/>
        <end position="265"/>
    </location>
</feature>
<dbReference type="EMBL" id="KQ971372">
    <property type="protein sequence ID" value="EFA10394.1"/>
    <property type="molecule type" value="Genomic_DNA"/>
</dbReference>
<dbReference type="InterPro" id="IPR036322">
    <property type="entry name" value="WD40_repeat_dom_sf"/>
</dbReference>
<evidence type="ECO:0000259" key="2">
    <source>
        <dbReference type="Pfam" id="PF23304"/>
    </source>
</evidence>
<keyword evidence="4" id="KW-1185">Reference proteome</keyword>
<dbReference type="STRING" id="7070.D6WZ82"/>
<dbReference type="InterPro" id="IPR056419">
    <property type="entry name" value="GAE_BBS1"/>
</dbReference>
<dbReference type="GO" id="GO:0005119">
    <property type="term" value="F:smoothened binding"/>
    <property type="evidence" value="ECO:0000318"/>
    <property type="project" value="GO_Central"/>
</dbReference>
<dbReference type="Pfam" id="PF23304">
    <property type="entry name" value="GAE_BBS1"/>
    <property type="match status" value="1"/>
</dbReference>
<evidence type="ECO:0000313" key="3">
    <source>
        <dbReference type="EMBL" id="EFA10394.1"/>
    </source>
</evidence>
<dbReference type="FunCoup" id="D6WZ82">
    <property type="interactions" value="276"/>
</dbReference>
<dbReference type="SUPFAM" id="SSF50978">
    <property type="entry name" value="WD40 repeat-like"/>
    <property type="match status" value="1"/>
</dbReference>
<dbReference type="eggNOG" id="ENOG502QS2X">
    <property type="taxonomic scope" value="Eukaryota"/>
</dbReference>
<dbReference type="OMA" id="HADRRHY"/>
<dbReference type="KEGG" id="tca:663670"/>
<reference evidence="3 4" key="1">
    <citation type="journal article" date="2008" name="Nature">
        <title>The genome of the model beetle and pest Tribolium castaneum.</title>
        <authorList>
            <consortium name="Tribolium Genome Sequencing Consortium"/>
            <person name="Richards S."/>
            <person name="Gibbs R.A."/>
            <person name="Weinstock G.M."/>
            <person name="Brown S.J."/>
            <person name="Denell R."/>
            <person name="Beeman R.W."/>
            <person name="Gibbs R."/>
            <person name="Beeman R.W."/>
            <person name="Brown S.J."/>
            <person name="Bucher G."/>
            <person name="Friedrich M."/>
            <person name="Grimmelikhuijzen C.J."/>
            <person name="Klingler M."/>
            <person name="Lorenzen M."/>
            <person name="Richards S."/>
            <person name="Roth S."/>
            <person name="Schroder R."/>
            <person name="Tautz D."/>
            <person name="Zdobnov E.M."/>
            <person name="Muzny D."/>
            <person name="Gibbs R.A."/>
            <person name="Weinstock G.M."/>
            <person name="Attaway T."/>
            <person name="Bell S."/>
            <person name="Buhay C.J."/>
            <person name="Chandrabose M.N."/>
            <person name="Chavez D."/>
            <person name="Clerk-Blankenburg K.P."/>
            <person name="Cree A."/>
            <person name="Dao M."/>
            <person name="Davis C."/>
            <person name="Chacko J."/>
            <person name="Dinh H."/>
            <person name="Dugan-Rocha S."/>
            <person name="Fowler G."/>
            <person name="Garner T.T."/>
            <person name="Garnes J."/>
            <person name="Gnirke A."/>
            <person name="Hawes A."/>
            <person name="Hernandez J."/>
            <person name="Hines S."/>
            <person name="Holder M."/>
            <person name="Hume J."/>
            <person name="Jhangiani S.N."/>
            <person name="Joshi V."/>
            <person name="Khan Z.M."/>
            <person name="Jackson L."/>
            <person name="Kovar C."/>
            <person name="Kowis A."/>
            <person name="Lee S."/>
            <person name="Lewis L.R."/>
            <person name="Margolis J."/>
            <person name="Morgan M."/>
            <person name="Nazareth L.V."/>
            <person name="Nguyen N."/>
            <person name="Okwuonu G."/>
            <person name="Parker D."/>
            <person name="Richards S."/>
            <person name="Ruiz S.J."/>
            <person name="Santibanez J."/>
            <person name="Savard J."/>
            <person name="Scherer S.E."/>
            <person name="Schneider B."/>
            <person name="Sodergren E."/>
            <person name="Tautz D."/>
            <person name="Vattahil S."/>
            <person name="Villasana D."/>
            <person name="White C.S."/>
            <person name="Wright R."/>
            <person name="Park Y."/>
            <person name="Beeman R.W."/>
            <person name="Lord J."/>
            <person name="Oppert B."/>
            <person name="Lorenzen M."/>
            <person name="Brown S."/>
            <person name="Wang L."/>
            <person name="Savard J."/>
            <person name="Tautz D."/>
            <person name="Richards S."/>
            <person name="Weinstock G."/>
            <person name="Gibbs R.A."/>
            <person name="Liu Y."/>
            <person name="Worley K."/>
            <person name="Weinstock G."/>
            <person name="Elsik C.G."/>
            <person name="Reese J.T."/>
            <person name="Elhaik E."/>
            <person name="Landan G."/>
            <person name="Graur D."/>
            <person name="Arensburger P."/>
            <person name="Atkinson P."/>
            <person name="Beeman R.W."/>
            <person name="Beidler J."/>
            <person name="Brown S.J."/>
            <person name="Demuth J.P."/>
            <person name="Drury D.W."/>
            <person name="Du Y.Z."/>
            <person name="Fujiwara H."/>
            <person name="Lorenzen M."/>
            <person name="Maselli V."/>
            <person name="Osanai M."/>
            <person name="Park Y."/>
            <person name="Robertson H.M."/>
            <person name="Tu Z."/>
            <person name="Wang J.J."/>
            <person name="Wang S."/>
            <person name="Richards S."/>
            <person name="Song H."/>
            <person name="Zhang L."/>
            <person name="Sodergren E."/>
            <person name="Werner D."/>
            <person name="Stanke M."/>
            <person name="Morgenstern B."/>
            <person name="Solovyev V."/>
            <person name="Kosarev P."/>
            <person name="Brown G."/>
            <person name="Chen H.C."/>
            <person name="Ermolaeva O."/>
            <person name="Hlavina W."/>
            <person name="Kapustin Y."/>
            <person name="Kiryutin B."/>
            <person name="Kitts P."/>
            <person name="Maglott D."/>
            <person name="Pruitt K."/>
            <person name="Sapojnikov V."/>
            <person name="Souvorov A."/>
            <person name="Mackey A.J."/>
            <person name="Waterhouse R.M."/>
            <person name="Wyder S."/>
            <person name="Zdobnov E.M."/>
            <person name="Zdobnov E.M."/>
            <person name="Wyder S."/>
            <person name="Kriventseva E.V."/>
            <person name="Kadowaki T."/>
            <person name="Bork P."/>
            <person name="Aranda M."/>
            <person name="Bao R."/>
            <person name="Beermann A."/>
            <person name="Berns N."/>
            <person name="Bolognesi R."/>
            <person name="Bonneton F."/>
            <person name="Bopp D."/>
            <person name="Brown S.J."/>
            <person name="Bucher G."/>
            <person name="Butts T."/>
            <person name="Chaumot A."/>
            <person name="Denell R.E."/>
            <person name="Ferrier D.E."/>
            <person name="Friedrich M."/>
            <person name="Gordon C.M."/>
            <person name="Jindra M."/>
            <person name="Klingler M."/>
            <person name="Lan Q."/>
            <person name="Lattorff H.M."/>
            <person name="Laudet V."/>
            <person name="von Levetsow C."/>
            <person name="Liu Z."/>
            <person name="Lutz R."/>
            <person name="Lynch J.A."/>
            <person name="da Fonseca R.N."/>
            <person name="Posnien N."/>
            <person name="Reuter R."/>
            <person name="Roth S."/>
            <person name="Savard J."/>
            <person name="Schinko J.B."/>
            <person name="Schmitt C."/>
            <person name="Schoppmeier M."/>
            <person name="Schroder R."/>
            <person name="Shippy T.D."/>
            <person name="Simonnet F."/>
            <person name="Marques-Souza H."/>
            <person name="Tautz D."/>
            <person name="Tomoyasu Y."/>
            <person name="Trauner J."/>
            <person name="Van der Zee M."/>
            <person name="Vervoort M."/>
            <person name="Wittkopp N."/>
            <person name="Wimmer E.A."/>
            <person name="Yang X."/>
            <person name="Jones A.K."/>
            <person name="Sattelle D.B."/>
            <person name="Ebert P.R."/>
            <person name="Nelson D."/>
            <person name="Scott J.G."/>
            <person name="Beeman R.W."/>
            <person name="Muthukrishnan S."/>
            <person name="Kramer K.J."/>
            <person name="Arakane Y."/>
            <person name="Beeman R.W."/>
            <person name="Zhu Q."/>
            <person name="Hogenkamp D."/>
            <person name="Dixit R."/>
            <person name="Oppert B."/>
            <person name="Jiang H."/>
            <person name="Zou Z."/>
            <person name="Marshall J."/>
            <person name="Elpidina E."/>
            <person name="Vinokurov K."/>
            <person name="Oppert C."/>
            <person name="Zou Z."/>
            <person name="Evans J."/>
            <person name="Lu Z."/>
            <person name="Zhao P."/>
            <person name="Sumathipala N."/>
            <person name="Altincicek B."/>
            <person name="Vilcinskas A."/>
            <person name="Williams M."/>
            <person name="Hultmark D."/>
            <person name="Hetru C."/>
            <person name="Jiang H."/>
            <person name="Grimmelikhuijzen C.J."/>
            <person name="Hauser F."/>
            <person name="Cazzamali G."/>
            <person name="Williamson M."/>
            <person name="Park Y."/>
            <person name="Li B."/>
            <person name="Tanaka Y."/>
            <person name="Predel R."/>
            <person name="Neupert S."/>
            <person name="Schachtner J."/>
            <person name="Verleyen P."/>
            <person name="Raible F."/>
            <person name="Bork P."/>
            <person name="Friedrich M."/>
            <person name="Walden K.K."/>
            <person name="Robertson H.M."/>
            <person name="Angeli S."/>
            <person name="Foret S."/>
            <person name="Bucher G."/>
            <person name="Schuetz S."/>
            <person name="Maleszka R."/>
            <person name="Wimmer E.A."/>
            <person name="Beeman R.W."/>
            <person name="Lorenzen M."/>
            <person name="Tomoyasu Y."/>
            <person name="Miller S.C."/>
            <person name="Grossmann D."/>
            <person name="Bucher G."/>
        </authorList>
    </citation>
    <scope>NUCLEOTIDE SEQUENCE [LARGE SCALE GENOMIC DNA]</scope>
    <source>
        <strain evidence="3 4">Georgia GA2</strain>
    </source>
</reference>
<dbReference type="GO" id="GO:1905515">
    <property type="term" value="P:non-motile cilium assembly"/>
    <property type="evidence" value="ECO:0000318"/>
    <property type="project" value="GO_Central"/>
</dbReference>
<reference evidence="3 4" key="2">
    <citation type="journal article" date="2010" name="Nucleic Acids Res.">
        <title>BeetleBase in 2010: revisions to provide comprehensive genomic information for Tribolium castaneum.</title>
        <authorList>
            <person name="Kim H.S."/>
            <person name="Murphy T."/>
            <person name="Xia J."/>
            <person name="Caragea D."/>
            <person name="Park Y."/>
            <person name="Beeman R.W."/>
            <person name="Lorenzen M.D."/>
            <person name="Butcher S."/>
            <person name="Manak J.R."/>
            <person name="Brown S.J."/>
        </authorList>
    </citation>
    <scope>GENOME REANNOTATION</scope>
    <source>
        <strain evidence="3 4">Georgia GA2</strain>
    </source>
</reference>
<evidence type="ECO:0000313" key="4">
    <source>
        <dbReference type="Proteomes" id="UP000007266"/>
    </source>
</evidence>
<dbReference type="OrthoDB" id="10259809at2759"/>
<dbReference type="Proteomes" id="UP000007266">
    <property type="component" value="Linkage group 9"/>
</dbReference>
<dbReference type="GO" id="GO:0061512">
    <property type="term" value="P:protein localization to cilium"/>
    <property type="evidence" value="ECO:0000318"/>
    <property type="project" value="GO_Central"/>
</dbReference>
<proteinExistence type="predicted"/>
<feature type="domain" description="Bardet-Biedl syndrome 1 protein GAE" evidence="2">
    <location>
        <begin position="476"/>
        <end position="581"/>
    </location>
</feature>
<dbReference type="InParanoid" id="D6WZ82"/>
<accession>D6WZ82</accession>
<dbReference type="PANTHER" id="PTHR20870:SF0">
    <property type="entry name" value="BARDET-BIEDL SYNDROME 1 PROTEIN"/>
    <property type="match status" value="1"/>
</dbReference>
<gene>
    <name evidence="3" type="primary">AUGUSTUS-3.0.2_12625</name>
    <name evidence="3" type="ORF">TcasGA2_TC012625</name>
</gene>
<name>D6WZ82_TRICA</name>
<protein>
    <submittedName>
        <fullName evidence="3">Bardet-Biedl syndrome 1 protein-like Protein</fullName>
    </submittedName>
</protein>
<evidence type="ECO:0000259" key="1">
    <source>
        <dbReference type="Pfam" id="PF14779"/>
    </source>
</evidence>
<dbReference type="PhylomeDB" id="D6WZ82"/>
<dbReference type="GO" id="GO:0005813">
    <property type="term" value="C:centrosome"/>
    <property type="evidence" value="ECO:0000318"/>
    <property type="project" value="GO_Central"/>
</dbReference>
<dbReference type="InterPro" id="IPR028784">
    <property type="entry name" value="BBS1"/>
</dbReference>
<dbReference type="GO" id="GO:0034464">
    <property type="term" value="C:BBSome"/>
    <property type="evidence" value="ECO:0000318"/>
    <property type="project" value="GO_Central"/>
</dbReference>
<dbReference type="HOGENOM" id="CLU_032988_1_0_1"/>
<dbReference type="Pfam" id="PF14779">
    <property type="entry name" value="BBS1"/>
    <property type="match status" value="1"/>
</dbReference>
<dbReference type="InterPro" id="IPR032728">
    <property type="entry name" value="BBS1_N"/>
</dbReference>